<feature type="domain" description="ABC transporter" evidence="11">
    <location>
        <begin position="48"/>
        <end position="278"/>
    </location>
</feature>
<dbReference type="InterPro" id="IPR003439">
    <property type="entry name" value="ABC_transporter-like_ATP-bd"/>
</dbReference>
<dbReference type="GeneID" id="14908739"/>
<dbReference type="PROSITE" id="PS50893">
    <property type="entry name" value="ABC_TRANSPORTER_2"/>
    <property type="match status" value="2"/>
</dbReference>
<dbReference type="PANTHER" id="PTHR19229">
    <property type="entry name" value="ATP-BINDING CASSETTE TRANSPORTER SUBFAMILY A ABCA"/>
    <property type="match status" value="1"/>
</dbReference>
<protein>
    <recommendedName>
        <fullName evidence="11">ABC transporter domain-containing protein</fullName>
    </recommendedName>
</protein>
<feature type="transmembrane region" description="Helical" evidence="10">
    <location>
        <begin position="590"/>
        <end position="618"/>
    </location>
</feature>
<feature type="domain" description="ABC transporter" evidence="11">
    <location>
        <begin position="693"/>
        <end position="928"/>
    </location>
</feature>
<dbReference type="Gene3D" id="3.40.50.300">
    <property type="entry name" value="P-loop containing nucleotide triphosphate hydrolases"/>
    <property type="match status" value="2"/>
</dbReference>
<dbReference type="PROSITE" id="PS00211">
    <property type="entry name" value="ABC_TRANSPORTER_1"/>
    <property type="match status" value="2"/>
</dbReference>
<feature type="non-terminal residue" evidence="12">
    <location>
        <position position="1"/>
    </location>
</feature>
<dbReference type="InParanoid" id="G0QQC9"/>
<feature type="transmembrane region" description="Helical" evidence="10">
    <location>
        <begin position="630"/>
        <end position="651"/>
    </location>
</feature>
<dbReference type="GO" id="GO:0005524">
    <property type="term" value="F:ATP binding"/>
    <property type="evidence" value="ECO:0007669"/>
    <property type="project" value="UniProtKB-KW"/>
</dbReference>
<keyword evidence="6" id="KW-0547">Nucleotide-binding</keyword>
<keyword evidence="9 10" id="KW-0472">Membrane</keyword>
<evidence type="ECO:0000313" key="12">
    <source>
        <dbReference type="EMBL" id="EGR32580.1"/>
    </source>
</evidence>
<keyword evidence="7" id="KW-0067">ATP-binding</keyword>
<gene>
    <name evidence="12" type="ORF">IMG5_076830</name>
</gene>
<evidence type="ECO:0000256" key="8">
    <source>
        <dbReference type="ARBA" id="ARBA00022989"/>
    </source>
</evidence>
<dbReference type="RefSeq" id="XP_004036566.1">
    <property type="nucleotide sequence ID" value="XM_004036518.1"/>
</dbReference>
<dbReference type="eggNOG" id="KOG0059">
    <property type="taxonomic scope" value="Eukaryota"/>
</dbReference>
<feature type="transmembrane region" description="Helical" evidence="10">
    <location>
        <begin position="545"/>
        <end position="565"/>
    </location>
</feature>
<evidence type="ECO:0000256" key="10">
    <source>
        <dbReference type="SAM" id="Phobius"/>
    </source>
</evidence>
<keyword evidence="8 10" id="KW-1133">Transmembrane helix</keyword>
<dbReference type="OrthoDB" id="10255969at2759"/>
<feature type="transmembrane region" description="Helical" evidence="10">
    <location>
        <begin position="505"/>
        <end position="533"/>
    </location>
</feature>
<reference evidence="12 13" key="1">
    <citation type="submission" date="2011-07" db="EMBL/GenBank/DDBJ databases">
        <authorList>
            <person name="Coyne R."/>
            <person name="Brami D."/>
            <person name="Johnson J."/>
            <person name="Hostetler J."/>
            <person name="Hannick L."/>
            <person name="Clark T."/>
            <person name="Cassidy-Hanley D."/>
            <person name="Inman J."/>
        </authorList>
    </citation>
    <scope>NUCLEOTIDE SEQUENCE [LARGE SCALE GENOMIC DNA]</scope>
    <source>
        <strain evidence="12 13">G5</strain>
    </source>
</reference>
<evidence type="ECO:0000256" key="1">
    <source>
        <dbReference type="ARBA" id="ARBA00004141"/>
    </source>
</evidence>
<evidence type="ECO:0000256" key="3">
    <source>
        <dbReference type="ARBA" id="ARBA00022448"/>
    </source>
</evidence>
<dbReference type="PANTHER" id="PTHR19229:SF36">
    <property type="entry name" value="ATP-BINDING CASSETTE SUB-FAMILY A MEMBER 2"/>
    <property type="match status" value="1"/>
</dbReference>
<dbReference type="GO" id="GO:0016020">
    <property type="term" value="C:membrane"/>
    <property type="evidence" value="ECO:0007669"/>
    <property type="project" value="UniProtKB-SubCell"/>
</dbReference>
<dbReference type="AlphaFoldDB" id="G0QQC9"/>
<organism evidence="12 13">
    <name type="scientific">Ichthyophthirius multifiliis</name>
    <name type="common">White spot disease agent</name>
    <name type="synonym">Ich</name>
    <dbReference type="NCBI Taxonomy" id="5932"/>
    <lineage>
        <taxon>Eukaryota</taxon>
        <taxon>Sar</taxon>
        <taxon>Alveolata</taxon>
        <taxon>Ciliophora</taxon>
        <taxon>Intramacronucleata</taxon>
        <taxon>Oligohymenophorea</taxon>
        <taxon>Hymenostomatida</taxon>
        <taxon>Ophryoglenina</taxon>
        <taxon>Ichthyophthirius</taxon>
    </lineage>
</organism>
<feature type="transmembrane region" description="Helical" evidence="10">
    <location>
        <begin position="418"/>
        <end position="442"/>
    </location>
</feature>
<name>G0QQC9_ICHMU</name>
<proteinExistence type="inferred from homology"/>
<dbReference type="GO" id="GO:0016887">
    <property type="term" value="F:ATP hydrolysis activity"/>
    <property type="evidence" value="ECO:0007669"/>
    <property type="project" value="InterPro"/>
</dbReference>
<feature type="transmembrane region" description="Helical" evidence="10">
    <location>
        <begin position="462"/>
        <end position="484"/>
    </location>
</feature>
<dbReference type="InterPro" id="IPR003593">
    <property type="entry name" value="AAA+_ATPase"/>
</dbReference>
<keyword evidence="5" id="KW-0677">Repeat</keyword>
<dbReference type="InterPro" id="IPR017871">
    <property type="entry name" value="ABC_transporter-like_CS"/>
</dbReference>
<dbReference type="FunFam" id="3.40.50.300:FF:001253">
    <property type="entry name" value="ATP-binding cassette protein subfamily A, member 10"/>
    <property type="match status" value="1"/>
</dbReference>
<dbReference type="FunFam" id="3.40.50.300:FF:000335">
    <property type="entry name" value="ATP binding cassette subfamily A member 5"/>
    <property type="match status" value="1"/>
</dbReference>
<evidence type="ECO:0000313" key="13">
    <source>
        <dbReference type="Proteomes" id="UP000008983"/>
    </source>
</evidence>
<evidence type="ECO:0000256" key="2">
    <source>
        <dbReference type="ARBA" id="ARBA00008869"/>
    </source>
</evidence>
<evidence type="ECO:0000256" key="7">
    <source>
        <dbReference type="ARBA" id="ARBA00022840"/>
    </source>
</evidence>
<dbReference type="EMBL" id="GL983618">
    <property type="protein sequence ID" value="EGR32580.1"/>
    <property type="molecule type" value="Genomic_DNA"/>
</dbReference>
<keyword evidence="13" id="KW-1185">Reference proteome</keyword>
<evidence type="ECO:0000256" key="6">
    <source>
        <dbReference type="ARBA" id="ARBA00022741"/>
    </source>
</evidence>
<dbReference type="OMA" id="LCKEQEM"/>
<evidence type="ECO:0000259" key="11">
    <source>
        <dbReference type="PROSITE" id="PS50893"/>
    </source>
</evidence>
<dbReference type="SMART" id="SM00382">
    <property type="entry name" value="AAA"/>
    <property type="match status" value="2"/>
</dbReference>
<keyword evidence="3" id="KW-0813">Transport</keyword>
<dbReference type="CDD" id="cd03263">
    <property type="entry name" value="ABC_subfamily_A"/>
    <property type="match status" value="2"/>
</dbReference>
<dbReference type="GO" id="GO:0140359">
    <property type="term" value="F:ABC-type transporter activity"/>
    <property type="evidence" value="ECO:0007669"/>
    <property type="project" value="InterPro"/>
</dbReference>
<dbReference type="GO" id="GO:0005319">
    <property type="term" value="F:lipid transporter activity"/>
    <property type="evidence" value="ECO:0007669"/>
    <property type="project" value="TreeGrafter"/>
</dbReference>
<dbReference type="STRING" id="857967.G0QQC9"/>
<accession>G0QQC9</accession>
<keyword evidence="4 10" id="KW-0812">Transmembrane</keyword>
<dbReference type="SUPFAM" id="SSF52540">
    <property type="entry name" value="P-loop containing nucleoside triphosphate hydrolases"/>
    <property type="match status" value="2"/>
</dbReference>
<comment type="similarity">
    <text evidence="2">Belongs to the ABC transporter superfamily. ABCA family.</text>
</comment>
<dbReference type="Proteomes" id="UP000008983">
    <property type="component" value="Unassembled WGS sequence"/>
</dbReference>
<sequence>NTCEQQLSKQDFAEEDEEIQQRIISSQDINTAIYKENFKNINNLNTIIKIRKLNKKFGEITAINNLSLTLFEKQIFCLLGHNGAGKSTIISILTGLISKNNGKIIICDMYLDKDIDKIRQSFGVCLQKDVLYDQLTVEEHLQFIGQIKGCSLQQIQQETEELIMKCQLNNERGKQSSILSGGNKRKLSLAMSLIGGSKIIFLDEPSSGLDYNARQEICHILLQMKSLQKTIVLTTHHLEEAEEVADRIGIMFKGQLLALGTNDFIKNKFGTGYYLTVMEKNENKKLTVQQCDNIKQIVTNNVKTAIFNSQSQNGTVQFTLPFEEQDVYTVLFKLIEQNQNYQLILKMNTLEDAFINIESEDKKKNLKNNQNNQNKQEKFTDFSYILTPECLYKPPLFDFINQTYACFLRKFYITMRTLALFSSFLFPLVLQIIGILICTKAITQNKHDNKQQIHEKSILRLILNGVCQILAFAFNTSSYSGLPVMERELKLKYVLSVMGCRSYTYWLRTLIFDIIFATFGIVLFIIFCFVLQFEEIINNIGQTFGLLYFFIFTLITYSYLISFVFKKEETCYKVNIYIIKLIQIQTQIQIYIYIYIYLYIYIYIYYLFIQILILYIYINKDYIWPSQINYTYLIFTAQFIVFSIFTIYLDYKYFKLIPDQQINNNNLQINNNIPEEVIKEQIRVSNKNCLDKIKVQNLYKIYNINSKPFTAIQNNSFGVQNGEILGLLGPNGAGKSTTFNILTSFINKSQGSVKLKSIEVQNGIMDIYQDVGICPQFDAIYENLTVLEHLKLFGRMKGLKGKDLDASINYFLKVIQLEDYTHRQACKLSGGNKRKLCVAIALIGGPDMQFFDEPSTGVDPISKRFLWNTLSQSLKLRNGAIVITTHSMQEAEFLCTKIGILINGKFMCYGSPQFLKNKYGKGYQVSFECSNINQIQQIILQQYPNAKLQTTNNQNDQNNYKTTFLFPYQGFCLSEIFNFFYNDMQQNRKLISNFQVDQCSLAQIFVDFSQLQKVNNFAQQ</sequence>
<dbReference type="InterPro" id="IPR026082">
    <property type="entry name" value="ABCA"/>
</dbReference>
<dbReference type="Pfam" id="PF00005">
    <property type="entry name" value="ABC_tran"/>
    <property type="match status" value="2"/>
</dbReference>
<evidence type="ECO:0000256" key="9">
    <source>
        <dbReference type="ARBA" id="ARBA00023136"/>
    </source>
</evidence>
<evidence type="ECO:0000256" key="5">
    <source>
        <dbReference type="ARBA" id="ARBA00022737"/>
    </source>
</evidence>
<comment type="subcellular location">
    <subcellularLocation>
        <location evidence="1">Membrane</location>
        <topology evidence="1">Multi-pass membrane protein</topology>
    </subcellularLocation>
</comment>
<dbReference type="InterPro" id="IPR027417">
    <property type="entry name" value="P-loop_NTPase"/>
</dbReference>
<evidence type="ECO:0000256" key="4">
    <source>
        <dbReference type="ARBA" id="ARBA00022692"/>
    </source>
</evidence>